<dbReference type="AlphaFoldDB" id="A0A8I3MYL2"/>
<keyword evidence="8" id="KW-0443">Lipid metabolism</keyword>
<dbReference type="GO" id="GO:0046513">
    <property type="term" value="P:ceramide biosynthetic process"/>
    <property type="evidence" value="ECO:0007669"/>
    <property type="project" value="Ensembl"/>
</dbReference>
<comment type="catalytic activity">
    <reaction evidence="16">
        <text>(2E)-hexenoyl-[ACP] + NADPH + H(+) = hexanoyl-[ACP] + NADP(+)</text>
        <dbReference type="Rhea" id="RHEA:41832"/>
        <dbReference type="Rhea" id="RHEA-COMP:9631"/>
        <dbReference type="Rhea" id="RHEA-COMP:9632"/>
        <dbReference type="ChEBI" id="CHEBI:15378"/>
        <dbReference type="ChEBI" id="CHEBI:57783"/>
        <dbReference type="ChEBI" id="CHEBI:58349"/>
        <dbReference type="ChEBI" id="CHEBI:78458"/>
        <dbReference type="ChEBI" id="CHEBI:78459"/>
    </reaction>
    <physiologicalReaction direction="left-to-right" evidence="16">
        <dbReference type="Rhea" id="RHEA:41833"/>
    </physiologicalReaction>
</comment>
<protein>
    <recommendedName>
        <fullName evidence="12">Enoyl-[acyl-carrier-protein] reductase, mitochondrial</fullName>
        <ecNumber evidence="11">1.3.1.104</ecNumber>
    </recommendedName>
    <alternativeName>
        <fullName evidence="13">2-enoyl thioester reductase</fullName>
    </alternativeName>
    <alternativeName>
        <fullName evidence="23">Nuclear receptor-binding factor 1</fullName>
    </alternativeName>
</protein>
<dbReference type="Ensembl" id="ENSCAFT00845014402.1">
    <property type="protein sequence ID" value="ENSCAFP00845011154.1"/>
    <property type="gene ID" value="ENSCAFG00845008187.1"/>
</dbReference>
<evidence type="ECO:0000256" key="3">
    <source>
        <dbReference type="ARBA" id="ARBA00022516"/>
    </source>
</evidence>
<evidence type="ECO:0000256" key="6">
    <source>
        <dbReference type="ARBA" id="ARBA00022946"/>
    </source>
</evidence>
<reference evidence="26" key="1">
    <citation type="submission" date="2020-03" db="EMBL/GenBank/DDBJ databases">
        <title>Long-read based genome assembly of a Labrador retriever dog.</title>
        <authorList>
            <person name="Eory L."/>
            <person name="Zhang W."/>
            <person name="Schoenebeck J."/>
        </authorList>
    </citation>
    <scope>NUCLEOTIDE SEQUENCE [LARGE SCALE GENOMIC DNA]</scope>
    <source>
        <strain evidence="26">Labrador retriever</strain>
    </source>
</reference>
<evidence type="ECO:0000256" key="1">
    <source>
        <dbReference type="ARBA" id="ARBA00004173"/>
    </source>
</evidence>
<gene>
    <name evidence="26" type="primary">MECR</name>
</gene>
<evidence type="ECO:0000256" key="13">
    <source>
        <dbReference type="ARBA" id="ARBA00042123"/>
    </source>
</evidence>
<dbReference type="PANTHER" id="PTHR43981:SF9">
    <property type="entry name" value="ENOYL-[ACYL-CARRIER-PROTEIN] REDUCTASE, MITOCHONDRIAL"/>
    <property type="match status" value="1"/>
</dbReference>
<evidence type="ECO:0000256" key="16">
    <source>
        <dbReference type="ARBA" id="ARBA00047897"/>
    </source>
</evidence>
<dbReference type="FunFam" id="3.40.50.720:FF:000112">
    <property type="entry name" value="Enoyl-[acyl-carrier-protein] reductase 1, mitochondrial"/>
    <property type="match status" value="1"/>
</dbReference>
<evidence type="ECO:0000256" key="18">
    <source>
        <dbReference type="ARBA" id="ARBA00048420"/>
    </source>
</evidence>
<dbReference type="SUPFAM" id="SSF51735">
    <property type="entry name" value="NAD(P)-binding Rossmann-fold domains"/>
    <property type="match status" value="1"/>
</dbReference>
<evidence type="ECO:0000256" key="5">
    <source>
        <dbReference type="ARBA" id="ARBA00022857"/>
    </source>
</evidence>
<dbReference type="InterPro" id="IPR013154">
    <property type="entry name" value="ADH-like_N"/>
</dbReference>
<keyword evidence="5" id="KW-0521">NADP</keyword>
<evidence type="ECO:0000256" key="7">
    <source>
        <dbReference type="ARBA" id="ARBA00023002"/>
    </source>
</evidence>
<evidence type="ECO:0000256" key="12">
    <source>
        <dbReference type="ARBA" id="ARBA00041058"/>
    </source>
</evidence>
<evidence type="ECO:0000256" key="19">
    <source>
        <dbReference type="ARBA" id="ARBA00049171"/>
    </source>
</evidence>
<feature type="region of interest" description="Disordered" evidence="24">
    <location>
        <begin position="1"/>
        <end position="44"/>
    </location>
</feature>
<dbReference type="InterPro" id="IPR013149">
    <property type="entry name" value="ADH-like_C"/>
</dbReference>
<dbReference type="SUPFAM" id="SSF50129">
    <property type="entry name" value="GroES-like"/>
    <property type="match status" value="1"/>
</dbReference>
<dbReference type="Pfam" id="PF08240">
    <property type="entry name" value="ADH_N"/>
    <property type="match status" value="1"/>
</dbReference>
<dbReference type="InterPro" id="IPR011032">
    <property type="entry name" value="GroES-like_sf"/>
</dbReference>
<reference evidence="26" key="3">
    <citation type="submission" date="2025-09" db="UniProtKB">
        <authorList>
            <consortium name="Ensembl"/>
        </authorList>
    </citation>
    <scope>IDENTIFICATION</scope>
    <source>
        <strain evidence="26">Boxer</strain>
    </source>
</reference>
<dbReference type="GO" id="GO:0016020">
    <property type="term" value="C:membrane"/>
    <property type="evidence" value="ECO:0007669"/>
    <property type="project" value="GOC"/>
</dbReference>
<dbReference type="InterPro" id="IPR020843">
    <property type="entry name" value="ER"/>
</dbReference>
<dbReference type="FunFam" id="3.90.180.10:FF:000010">
    <property type="entry name" value="Enoyl-[acyl-carrier-protein] reductase, mitochondrial"/>
    <property type="match status" value="1"/>
</dbReference>
<evidence type="ECO:0000256" key="4">
    <source>
        <dbReference type="ARBA" id="ARBA00022832"/>
    </source>
</evidence>
<comment type="subcellular location">
    <subcellularLocation>
        <location evidence="1">Mitochondrion</location>
    </subcellularLocation>
</comment>
<evidence type="ECO:0000256" key="24">
    <source>
        <dbReference type="SAM" id="MobiDB-lite"/>
    </source>
</evidence>
<dbReference type="Gene3D" id="3.90.180.10">
    <property type="entry name" value="Medium-chain alcohol dehydrogenases, catalytic domain"/>
    <property type="match status" value="1"/>
</dbReference>
<dbReference type="Gene3D" id="3.40.50.720">
    <property type="entry name" value="NAD(P)-binding Rossmann-like Domain"/>
    <property type="match status" value="1"/>
</dbReference>
<evidence type="ECO:0000256" key="21">
    <source>
        <dbReference type="ARBA" id="ARBA00050187"/>
    </source>
</evidence>
<evidence type="ECO:0000256" key="8">
    <source>
        <dbReference type="ARBA" id="ARBA00023098"/>
    </source>
</evidence>
<dbReference type="Reactome" id="R-CFA-77346">
    <property type="pathway name" value="Beta oxidation of decanoyl-CoA to octanoyl-CoA-CoA"/>
</dbReference>
<dbReference type="FunCoup" id="A0A8I3MYL2">
    <property type="interactions" value="2393"/>
</dbReference>
<dbReference type="CDD" id="cd08290">
    <property type="entry name" value="ETR"/>
    <property type="match status" value="1"/>
</dbReference>
<evidence type="ECO:0000256" key="2">
    <source>
        <dbReference type="ARBA" id="ARBA00010371"/>
    </source>
</evidence>
<dbReference type="PANTHER" id="PTHR43981">
    <property type="entry name" value="ENOYL-[ACYL-CARRIER-PROTEIN] REDUCTASE, MITOCHONDRIAL"/>
    <property type="match status" value="1"/>
</dbReference>
<evidence type="ECO:0000256" key="22">
    <source>
        <dbReference type="ARBA" id="ARBA00053553"/>
    </source>
</evidence>
<organism evidence="26 27">
    <name type="scientific">Canis lupus familiaris</name>
    <name type="common">Dog</name>
    <name type="synonym">Canis familiaris</name>
    <dbReference type="NCBI Taxonomy" id="9615"/>
    <lineage>
        <taxon>Eukaryota</taxon>
        <taxon>Metazoa</taxon>
        <taxon>Chordata</taxon>
        <taxon>Craniata</taxon>
        <taxon>Vertebrata</taxon>
        <taxon>Euteleostomi</taxon>
        <taxon>Mammalia</taxon>
        <taxon>Eutheria</taxon>
        <taxon>Laurasiatheria</taxon>
        <taxon>Carnivora</taxon>
        <taxon>Caniformia</taxon>
        <taxon>Canidae</taxon>
        <taxon>Canis</taxon>
    </lineage>
</organism>
<dbReference type="GO" id="GO:0006633">
    <property type="term" value="P:fatty acid biosynthetic process"/>
    <property type="evidence" value="ECO:0007669"/>
    <property type="project" value="UniProtKB-KW"/>
</dbReference>
<comment type="catalytic activity">
    <reaction evidence="15">
        <text>(2E)-hexadecenoyl-[ACP] + NADPH + H(+) = hexadecanoyl-[ACP] + NADP(+)</text>
        <dbReference type="Rhea" id="RHEA:41912"/>
        <dbReference type="Rhea" id="RHEA-COMP:9651"/>
        <dbReference type="Rhea" id="RHEA-COMP:9652"/>
        <dbReference type="ChEBI" id="CHEBI:15378"/>
        <dbReference type="ChEBI" id="CHEBI:57783"/>
        <dbReference type="ChEBI" id="CHEBI:58349"/>
        <dbReference type="ChEBI" id="CHEBI:78481"/>
        <dbReference type="ChEBI" id="CHEBI:78483"/>
    </reaction>
    <physiologicalReaction direction="left-to-right" evidence="15">
        <dbReference type="Rhea" id="RHEA:41913"/>
    </physiologicalReaction>
</comment>
<dbReference type="SMART" id="SM00829">
    <property type="entry name" value="PKS_ER"/>
    <property type="match status" value="1"/>
</dbReference>
<comment type="similarity">
    <text evidence="2">Belongs to the zinc-containing alcohol dehydrogenase family. Quinone oxidoreductase subfamily.</text>
</comment>
<keyword evidence="7" id="KW-0560">Oxidoreductase</keyword>
<comment type="catalytic activity">
    <reaction evidence="17">
        <text>(2E)-dodecenoyl-[ACP] + NADPH + H(+) = dodecanoyl-[ACP] + NADP(+)</text>
        <dbReference type="Rhea" id="RHEA:41880"/>
        <dbReference type="Rhea" id="RHEA-COMP:9643"/>
        <dbReference type="Rhea" id="RHEA-COMP:9644"/>
        <dbReference type="ChEBI" id="CHEBI:15378"/>
        <dbReference type="ChEBI" id="CHEBI:57783"/>
        <dbReference type="ChEBI" id="CHEBI:58349"/>
        <dbReference type="ChEBI" id="CHEBI:65264"/>
        <dbReference type="ChEBI" id="CHEBI:78472"/>
    </reaction>
    <physiologicalReaction direction="left-to-right" evidence="17">
        <dbReference type="Rhea" id="RHEA:41881"/>
    </physiologicalReaction>
</comment>
<comment type="catalytic activity">
    <reaction evidence="18">
        <text>(2E)-octenoyl-[ACP] + NADPH + H(+) = octanoyl-[ACP] + NADP(+)</text>
        <dbReference type="Rhea" id="RHEA:41848"/>
        <dbReference type="Rhea" id="RHEA-COMP:9635"/>
        <dbReference type="Rhea" id="RHEA-COMP:9636"/>
        <dbReference type="ChEBI" id="CHEBI:15378"/>
        <dbReference type="ChEBI" id="CHEBI:57783"/>
        <dbReference type="ChEBI" id="CHEBI:58349"/>
        <dbReference type="ChEBI" id="CHEBI:78462"/>
        <dbReference type="ChEBI" id="CHEBI:78463"/>
    </reaction>
    <physiologicalReaction direction="left-to-right" evidence="18">
        <dbReference type="Rhea" id="RHEA:41849"/>
    </physiologicalReaction>
</comment>
<evidence type="ECO:0000256" key="23">
    <source>
        <dbReference type="ARBA" id="ARBA00077995"/>
    </source>
</evidence>
<dbReference type="GO" id="GO:0006879">
    <property type="term" value="P:intracellular iron ion homeostasis"/>
    <property type="evidence" value="ECO:0007669"/>
    <property type="project" value="Ensembl"/>
</dbReference>
<dbReference type="Pfam" id="PF00107">
    <property type="entry name" value="ADH_zinc_N"/>
    <property type="match status" value="1"/>
</dbReference>
<evidence type="ECO:0000259" key="25">
    <source>
        <dbReference type="SMART" id="SM00829"/>
    </source>
</evidence>
<evidence type="ECO:0000256" key="10">
    <source>
        <dbReference type="ARBA" id="ARBA00023160"/>
    </source>
</evidence>
<evidence type="ECO:0000256" key="20">
    <source>
        <dbReference type="ARBA" id="ARBA00049521"/>
    </source>
</evidence>
<dbReference type="GO" id="GO:0141148">
    <property type="term" value="F:enoyl-[acyl-carrier-protein] reductase (NADPH) activity"/>
    <property type="evidence" value="ECO:0007669"/>
    <property type="project" value="UniProtKB-EC"/>
</dbReference>
<dbReference type="Proteomes" id="UP000805418">
    <property type="component" value="Chromosome 2"/>
</dbReference>
<comment type="catalytic activity">
    <reaction evidence="21">
        <text>a 2,3-saturated acyl-[ACP] + NADP(+) = a (2E)-enoyl-[ACP] + NADPH + H(+)</text>
        <dbReference type="Rhea" id="RHEA:22564"/>
        <dbReference type="Rhea" id="RHEA-COMP:9925"/>
        <dbReference type="Rhea" id="RHEA-COMP:9926"/>
        <dbReference type="ChEBI" id="CHEBI:15378"/>
        <dbReference type="ChEBI" id="CHEBI:57783"/>
        <dbReference type="ChEBI" id="CHEBI:58349"/>
        <dbReference type="ChEBI" id="CHEBI:78784"/>
        <dbReference type="ChEBI" id="CHEBI:78785"/>
        <dbReference type="EC" id="1.3.1.104"/>
    </reaction>
    <physiologicalReaction direction="right-to-left" evidence="21">
        <dbReference type="Rhea" id="RHEA:22566"/>
    </physiologicalReaction>
</comment>
<evidence type="ECO:0000256" key="11">
    <source>
        <dbReference type="ARBA" id="ARBA00038963"/>
    </source>
</evidence>
<evidence type="ECO:0000313" key="26">
    <source>
        <dbReference type="Ensembl" id="ENSCAFP00845011154.1"/>
    </source>
</evidence>
<dbReference type="InterPro" id="IPR051034">
    <property type="entry name" value="Mito_Enoyl-ACP_Reductase"/>
</dbReference>
<keyword evidence="27" id="KW-1185">Reference proteome</keyword>
<keyword evidence="9" id="KW-0496">Mitochondrion</keyword>
<dbReference type="EC" id="1.3.1.104" evidence="11"/>
<keyword evidence="4" id="KW-0276">Fatty acid metabolism</keyword>
<evidence type="ECO:0000256" key="17">
    <source>
        <dbReference type="ARBA" id="ARBA00048281"/>
    </source>
</evidence>
<dbReference type="GO" id="GO:0005739">
    <property type="term" value="C:mitochondrion"/>
    <property type="evidence" value="ECO:0000318"/>
    <property type="project" value="GO_Central"/>
</dbReference>
<sequence length="504" mass="53985">MARADKLAEGLQKAGDSSQVTSTPSPLEPPSRRRRAVATSSTAPWQQALSTLPWTVAPGTSQTWAPAKPLQGCFIHSSSGFPLPGSGPSSGLTPRLAALHTHQAAALPGPSHCSSLPTRLLRELGVSHGTSLTHPLRMMIMMAPRRRMRTASPPAQMPRMSPISSDLWEPSRVRALIYGHHGDPAKVVELKNLELAAVGGSDVHVKMLAAPINPSDINMIQGNYGLLPKLPAVGGNEGVGQVVAVGGSVTGVKPGDWVIPANAGLGTWRTEAVFSEEALIGVPSDIPLQSAATLGVNPCTAYRMLMDFEQLQPGDWVIQNASNSGVGQAVIQIAAALGLRTINVVRDRPDLQELTDRLKSLGAEHVLTEEELRKHEMKNFFKDMPQPRLALNCVGGKSSTELLRHLAPGGTMVTYGGMAKQPVIASVSQLIFKDLKLRGFWLSQWKKDHSPAQFKELILTLCGLIGRGQLTAPACSEVPLQDYERALEASMQPFVSSKQILTMC</sequence>
<evidence type="ECO:0000256" key="14">
    <source>
        <dbReference type="ARBA" id="ARBA00047500"/>
    </source>
</evidence>
<comment type="catalytic activity">
    <reaction evidence="19">
        <text>(2E)-tetradecenoyl-[ACP] + NADPH + H(+) = tetradecanoyl-[ACP] + NADP(+)</text>
        <dbReference type="Rhea" id="RHEA:41896"/>
        <dbReference type="Rhea" id="RHEA-COMP:9647"/>
        <dbReference type="Rhea" id="RHEA-COMP:9648"/>
        <dbReference type="ChEBI" id="CHEBI:15378"/>
        <dbReference type="ChEBI" id="CHEBI:57783"/>
        <dbReference type="ChEBI" id="CHEBI:58349"/>
        <dbReference type="ChEBI" id="CHEBI:78475"/>
        <dbReference type="ChEBI" id="CHEBI:78477"/>
    </reaction>
    <physiologicalReaction direction="left-to-right" evidence="19">
        <dbReference type="Rhea" id="RHEA:41897"/>
    </physiologicalReaction>
</comment>
<proteinExistence type="inferred from homology"/>
<evidence type="ECO:0000256" key="15">
    <source>
        <dbReference type="ARBA" id="ARBA00047810"/>
    </source>
</evidence>
<dbReference type="GeneTree" id="ENSGT00940000156592"/>
<comment type="catalytic activity">
    <reaction evidence="14">
        <text>(2E)-butenoyl-[ACP] + NADPH + H(+) = butanoyl-[ACP] + NADP(+)</text>
        <dbReference type="Rhea" id="RHEA:41812"/>
        <dbReference type="Rhea" id="RHEA-COMP:9627"/>
        <dbReference type="Rhea" id="RHEA-COMP:9628"/>
        <dbReference type="ChEBI" id="CHEBI:15378"/>
        <dbReference type="ChEBI" id="CHEBI:57783"/>
        <dbReference type="ChEBI" id="CHEBI:58349"/>
        <dbReference type="ChEBI" id="CHEBI:78453"/>
        <dbReference type="ChEBI" id="CHEBI:78454"/>
    </reaction>
    <physiologicalReaction direction="left-to-right" evidence="14">
        <dbReference type="Rhea" id="RHEA:41813"/>
    </physiologicalReaction>
</comment>
<dbReference type="OrthoDB" id="7482721at2759"/>
<evidence type="ECO:0000313" key="27">
    <source>
        <dbReference type="Proteomes" id="UP000805418"/>
    </source>
</evidence>
<keyword evidence="10" id="KW-0275">Fatty acid biosynthesis</keyword>
<comment type="catalytic activity">
    <reaction evidence="20">
        <text>(2E)-decenoyl-[ACP] + NADPH + H(+) = decanoyl-[ACP] + NADP(+)</text>
        <dbReference type="Rhea" id="RHEA:41864"/>
        <dbReference type="Rhea" id="RHEA-COMP:9639"/>
        <dbReference type="Rhea" id="RHEA-COMP:9640"/>
        <dbReference type="ChEBI" id="CHEBI:15378"/>
        <dbReference type="ChEBI" id="CHEBI:57783"/>
        <dbReference type="ChEBI" id="CHEBI:58349"/>
        <dbReference type="ChEBI" id="CHEBI:78467"/>
        <dbReference type="ChEBI" id="CHEBI:78468"/>
    </reaction>
    <physiologicalReaction direction="left-to-right" evidence="20">
        <dbReference type="Rhea" id="RHEA:41865"/>
    </physiologicalReaction>
</comment>
<name>A0A8I3MYL2_CANLF</name>
<reference evidence="26" key="2">
    <citation type="submission" date="2025-08" db="UniProtKB">
        <authorList>
            <consortium name="Ensembl"/>
        </authorList>
    </citation>
    <scope>IDENTIFICATION</scope>
    <source>
        <strain evidence="26">Boxer</strain>
    </source>
</reference>
<keyword evidence="3" id="KW-0444">Lipid biosynthesis</keyword>
<accession>A0A8I3MYL2</accession>
<feature type="domain" description="Enoyl reductase (ER)" evidence="25">
    <location>
        <begin position="190"/>
        <end position="501"/>
    </location>
</feature>
<keyword evidence="6" id="KW-0809">Transit peptide</keyword>
<dbReference type="InterPro" id="IPR036291">
    <property type="entry name" value="NAD(P)-bd_dom_sf"/>
</dbReference>
<dbReference type="GO" id="GO:0006631">
    <property type="term" value="P:fatty acid metabolic process"/>
    <property type="evidence" value="ECO:0000318"/>
    <property type="project" value="GO_Central"/>
</dbReference>
<evidence type="ECO:0000256" key="9">
    <source>
        <dbReference type="ARBA" id="ARBA00023128"/>
    </source>
</evidence>
<comment type="function">
    <text evidence="22">Catalyzes the NADPH-dependent reduction of trans-2-enoyl thioesters in mitochondrial fatty acid synthesis (fatty acid synthesis type II). Fatty acid chain elongation in mitochondria uses acyl carrier protein (ACP) as an acyl group carrier, but the enzyme accepts both ACP and CoA thioesters as substrates in vitro. Displays a preference for medium-chain over short- and long-chain substrates. May provide the octanoyl chain used for lipoic acid biosynthesis, regulating protein lipoylation and mitochondrial respiratory activity particularly in Purkinje cells. Involved in iron homeostasis; affecting Fe-S cluster assembly and ceramide metabolism. Required for proper morphology and bioenergetic functions of mitochondria. Required for maintenance of neurons.</text>
</comment>